<evidence type="ECO:0000313" key="8">
    <source>
        <dbReference type="EMBL" id="PJE80108.1"/>
    </source>
</evidence>
<evidence type="ECO:0000256" key="2">
    <source>
        <dbReference type="ARBA" id="ARBA00022670"/>
    </source>
</evidence>
<evidence type="ECO:0000256" key="4">
    <source>
        <dbReference type="ARBA" id="ARBA00022801"/>
    </source>
</evidence>
<feature type="transmembrane region" description="Helical" evidence="7">
    <location>
        <begin position="102"/>
        <end position="123"/>
    </location>
</feature>
<keyword evidence="6 7" id="KW-0472">Membrane</keyword>
<evidence type="ECO:0000256" key="7">
    <source>
        <dbReference type="SAM" id="Phobius"/>
    </source>
</evidence>
<name>A0A2H9TAF5_9ZZZZ</name>
<dbReference type="Pfam" id="PF01252">
    <property type="entry name" value="Peptidase_A8"/>
    <property type="match status" value="1"/>
</dbReference>
<keyword evidence="1" id="KW-1003">Cell membrane</keyword>
<dbReference type="GO" id="GO:0004190">
    <property type="term" value="F:aspartic-type endopeptidase activity"/>
    <property type="evidence" value="ECO:0007669"/>
    <property type="project" value="UniProtKB-EC"/>
</dbReference>
<dbReference type="EC" id="3.4.23.36" evidence="8"/>
<keyword evidence="4 8" id="KW-0378">Hydrolase</keyword>
<dbReference type="PRINTS" id="PR00781">
    <property type="entry name" value="LIPOSIGPTASE"/>
</dbReference>
<dbReference type="HAMAP" id="MF_00161">
    <property type="entry name" value="LspA"/>
    <property type="match status" value="1"/>
</dbReference>
<evidence type="ECO:0000256" key="1">
    <source>
        <dbReference type="ARBA" id="ARBA00022475"/>
    </source>
</evidence>
<organism evidence="8">
    <name type="scientific">invertebrate metagenome</name>
    <dbReference type="NCBI Taxonomy" id="1711999"/>
    <lineage>
        <taxon>unclassified sequences</taxon>
        <taxon>metagenomes</taxon>
        <taxon>organismal metagenomes</taxon>
    </lineage>
</organism>
<keyword evidence="8" id="KW-0449">Lipoprotein</keyword>
<dbReference type="AlphaFoldDB" id="A0A2H9TAF5"/>
<reference evidence="8" key="1">
    <citation type="journal article" date="2017" name="Appl. Environ. Microbiol.">
        <title>Molecular characterization of an Endozoicomonas-like organism causing infection in king scallop Pecten maximus L.</title>
        <authorList>
            <person name="Cano I."/>
            <person name="van Aerle R."/>
            <person name="Ross S."/>
            <person name="Verner-Jeffreys D.W."/>
            <person name="Paley R.K."/>
            <person name="Rimmer G."/>
            <person name="Ryder D."/>
            <person name="Hooper P."/>
            <person name="Stone D."/>
            <person name="Feist S.W."/>
        </authorList>
    </citation>
    <scope>NUCLEOTIDE SEQUENCE</scope>
</reference>
<dbReference type="InterPro" id="IPR001872">
    <property type="entry name" value="Peptidase_A8"/>
</dbReference>
<dbReference type="PANTHER" id="PTHR33695:SF1">
    <property type="entry name" value="LIPOPROTEIN SIGNAL PEPTIDASE"/>
    <property type="match status" value="1"/>
</dbReference>
<evidence type="ECO:0000256" key="3">
    <source>
        <dbReference type="ARBA" id="ARBA00022692"/>
    </source>
</evidence>
<evidence type="ECO:0000256" key="5">
    <source>
        <dbReference type="ARBA" id="ARBA00022989"/>
    </source>
</evidence>
<accession>A0A2H9TAF5</accession>
<dbReference type="PANTHER" id="PTHR33695">
    <property type="entry name" value="LIPOPROTEIN SIGNAL PEPTIDASE"/>
    <property type="match status" value="1"/>
</dbReference>
<dbReference type="GO" id="GO:0016020">
    <property type="term" value="C:membrane"/>
    <property type="evidence" value="ECO:0007669"/>
    <property type="project" value="InterPro"/>
</dbReference>
<feature type="transmembrane region" description="Helical" evidence="7">
    <location>
        <begin position="15"/>
        <end position="33"/>
    </location>
</feature>
<comment type="caution">
    <text evidence="8">The sequence shown here is derived from an EMBL/GenBank/DDBJ whole genome shotgun (WGS) entry which is preliminary data.</text>
</comment>
<proteinExistence type="inferred from homology"/>
<keyword evidence="3 7" id="KW-0812">Transmembrane</keyword>
<dbReference type="EMBL" id="NSIT01000032">
    <property type="protein sequence ID" value="PJE80108.1"/>
    <property type="molecule type" value="Genomic_DNA"/>
</dbReference>
<evidence type="ECO:0000256" key="6">
    <source>
        <dbReference type="ARBA" id="ARBA00023136"/>
    </source>
</evidence>
<keyword evidence="2" id="KW-0645">Protease</keyword>
<gene>
    <name evidence="8" type="primary">lspA</name>
    <name evidence="8" type="ORF">CI610_00919</name>
</gene>
<dbReference type="GO" id="GO:0006508">
    <property type="term" value="P:proteolysis"/>
    <property type="evidence" value="ECO:0007669"/>
    <property type="project" value="UniProtKB-KW"/>
</dbReference>
<dbReference type="NCBIfam" id="TIGR00077">
    <property type="entry name" value="lspA"/>
    <property type="match status" value="1"/>
</dbReference>
<protein>
    <submittedName>
        <fullName evidence="8">Lipoprotein signal peptidase</fullName>
        <ecNumber evidence="8">3.4.23.36</ecNumber>
    </submittedName>
</protein>
<feature type="transmembrane region" description="Helical" evidence="7">
    <location>
        <begin position="45"/>
        <end position="64"/>
    </location>
</feature>
<keyword evidence="5 7" id="KW-1133">Transmembrane helix</keyword>
<sequence length="169" mass="19400">MVNIMKKYSLGTLRWLWLSVFVLAADQLVKVVAVQSLGMYEQIPVLPFFSLTLAYNYGAAFSFLSDSSGWQRWFLSGVAIVVSVLLISWMRHLDRRERWQSWALALILGGALGNLCDRIVFGYVVDFILLHYDKYYFPAFNLADSAITIGAFMLLLDMFRNRHKKATVE</sequence>
<feature type="transmembrane region" description="Helical" evidence="7">
    <location>
        <begin position="135"/>
        <end position="156"/>
    </location>
</feature>
<feature type="transmembrane region" description="Helical" evidence="7">
    <location>
        <begin position="70"/>
        <end position="90"/>
    </location>
</feature>